<comment type="caution">
    <text evidence="1">The sequence shown here is derived from an EMBL/GenBank/DDBJ whole genome shotgun (WGS) entry which is preliminary data.</text>
</comment>
<proteinExistence type="predicted"/>
<reference evidence="1" key="1">
    <citation type="submission" date="2021-12" db="EMBL/GenBank/DDBJ databases">
        <title>Prjna785345.</title>
        <authorList>
            <person name="Rujirawat T."/>
            <person name="Krajaejun T."/>
        </authorList>
    </citation>
    <scope>NUCLEOTIDE SEQUENCE</scope>
    <source>
        <strain evidence="1">Pi057C3</strain>
    </source>
</reference>
<name>A0AAD5Q1J0_PYTIN</name>
<evidence type="ECO:0000313" key="1">
    <source>
        <dbReference type="EMBL" id="KAJ0391168.1"/>
    </source>
</evidence>
<dbReference type="Proteomes" id="UP001209570">
    <property type="component" value="Unassembled WGS sequence"/>
</dbReference>
<organism evidence="1 2">
    <name type="scientific">Pythium insidiosum</name>
    <name type="common">Pythiosis disease agent</name>
    <dbReference type="NCBI Taxonomy" id="114742"/>
    <lineage>
        <taxon>Eukaryota</taxon>
        <taxon>Sar</taxon>
        <taxon>Stramenopiles</taxon>
        <taxon>Oomycota</taxon>
        <taxon>Peronosporomycetes</taxon>
        <taxon>Pythiales</taxon>
        <taxon>Pythiaceae</taxon>
        <taxon>Pythium</taxon>
    </lineage>
</organism>
<evidence type="ECO:0000313" key="2">
    <source>
        <dbReference type="Proteomes" id="UP001209570"/>
    </source>
</evidence>
<gene>
    <name evidence="1" type="ORF">P43SY_011403</name>
</gene>
<dbReference type="EMBL" id="JAKCXM010001258">
    <property type="protein sequence ID" value="KAJ0391168.1"/>
    <property type="molecule type" value="Genomic_DNA"/>
</dbReference>
<dbReference type="AlphaFoldDB" id="A0AAD5Q1J0"/>
<accession>A0AAD5Q1J0</accession>
<keyword evidence="2" id="KW-1185">Reference proteome</keyword>
<protein>
    <submittedName>
        <fullName evidence="1">Uncharacterized protein</fullName>
    </submittedName>
</protein>
<sequence length="841" mass="93736">MKDAKNGLSSDKGQFGNRTQAFKDGINEFLQGKKDMYENVGDLMKSDMWKMAVNGNSAAADASAVFAATLLTRHDRFSSKLTNLESDIRGNSAERVRELGKADQKIDEFHQKKTQQITTMTKKFGDQHAERSGRLTKIDNRVQGLNTKAKAGFQDVQKKLDGLQGKLGGVIDGVAELIKNDAALTTRELKDTLAKSFEYTRNKIGVIDEKVTRNGEMIQVALDNTKTLLHDGFDKTNRVLVASSERMSAVMASSFQVLRNTVVDAAQHTQDVVSSRVIANGAKLSEQLVEFNYKLEYVEGRLVVLADQVSTLDERLQVTNMIMQDLAASAELVAVGLESLVGDIKEILFQQAFEDLRDRYSSLRYNYQNSLASPEDFEMMNALKQSCQQTQAHDLLLSFLNLVDIEDEQIPKQMEYFKFEPQRYEAFGMQVITALDELSLLSTLCSGLLFRDDVTEEDLRRKSRENARLIRHAARQFTRHTSEVIPAYLISVRVRRELEDASKMELGGSDAMRNKTVAEVKDRLQQIVGTFARVTVLVAPQGGTLAAQHLEEQYPAVDLSNVRRYGMMLSANKVMAVFWGNTKQLPATEPLNKDELLRQGIFRGTVSTGAGCIVAQDNQFYPRCINCVCEHFEDFASNTSATAGRVVTIYNSTAIDSGFFITSVKEAHVDYFIDQIRLQVALDVPALGAISTTVLDQRRAPQQQMLWEGYADNGKFDVVPGDVKGTLLPANELTLTLNYGGNAFRQIVRLFCNGRPLVVDYKRAAEKFPVQLTYQCREIIRTAVDPSSDAVLVRGQPTDRMDVAVCLDMADGSTNCRVTGGFDTIEGSIKAIRIGRYERSS</sequence>